<protein>
    <submittedName>
        <fullName evidence="3">Follistatin-related protein 5</fullName>
    </submittedName>
</protein>
<dbReference type="SUPFAM" id="SSF48726">
    <property type="entry name" value="Immunoglobulin"/>
    <property type="match status" value="1"/>
</dbReference>
<dbReference type="Proteomes" id="UP001054945">
    <property type="component" value="Unassembled WGS sequence"/>
</dbReference>
<accession>A0AAV4QDR4</accession>
<keyword evidence="4" id="KW-1185">Reference proteome</keyword>
<dbReference type="EMBL" id="BPLR01006122">
    <property type="protein sequence ID" value="GIY07534.1"/>
    <property type="molecule type" value="Genomic_DNA"/>
</dbReference>
<name>A0AAV4QDR4_CAEEX</name>
<dbReference type="InterPro" id="IPR007110">
    <property type="entry name" value="Ig-like_dom"/>
</dbReference>
<dbReference type="AlphaFoldDB" id="A0AAV4QDR4"/>
<dbReference type="InterPro" id="IPR013783">
    <property type="entry name" value="Ig-like_fold"/>
</dbReference>
<evidence type="ECO:0000256" key="1">
    <source>
        <dbReference type="SAM" id="SignalP"/>
    </source>
</evidence>
<feature type="domain" description="Ig-like" evidence="2">
    <location>
        <begin position="38"/>
        <end position="84"/>
    </location>
</feature>
<comment type="caution">
    <text evidence="3">The sequence shown here is derived from an EMBL/GenBank/DDBJ whole genome shotgun (WGS) entry which is preliminary data.</text>
</comment>
<organism evidence="3 4">
    <name type="scientific">Caerostris extrusa</name>
    <name type="common">Bark spider</name>
    <name type="synonym">Caerostris bankana</name>
    <dbReference type="NCBI Taxonomy" id="172846"/>
    <lineage>
        <taxon>Eukaryota</taxon>
        <taxon>Metazoa</taxon>
        <taxon>Ecdysozoa</taxon>
        <taxon>Arthropoda</taxon>
        <taxon>Chelicerata</taxon>
        <taxon>Arachnida</taxon>
        <taxon>Araneae</taxon>
        <taxon>Araneomorphae</taxon>
        <taxon>Entelegynae</taxon>
        <taxon>Araneoidea</taxon>
        <taxon>Araneidae</taxon>
        <taxon>Caerostris</taxon>
    </lineage>
</organism>
<proteinExistence type="predicted"/>
<reference evidence="3 4" key="1">
    <citation type="submission" date="2021-06" db="EMBL/GenBank/DDBJ databases">
        <title>Caerostris extrusa draft genome.</title>
        <authorList>
            <person name="Kono N."/>
            <person name="Arakawa K."/>
        </authorList>
    </citation>
    <scope>NUCLEOTIDE SEQUENCE [LARGE SCALE GENOMIC DNA]</scope>
</reference>
<gene>
    <name evidence="3" type="primary">X975_00370</name>
    <name evidence="3" type="ORF">CEXT_570351</name>
</gene>
<dbReference type="InterPro" id="IPR013098">
    <property type="entry name" value="Ig_I-set"/>
</dbReference>
<keyword evidence="1" id="KW-0732">Signal</keyword>
<feature type="signal peptide" evidence="1">
    <location>
        <begin position="1"/>
        <end position="24"/>
    </location>
</feature>
<sequence>MFIYVKVCLYEVLMLFTGVSVVSLDKALEVNHVTARVGDNVEIKCDVTGTPPPPIVWRRNDMDLASLNEDEIKVSSINIPNRKI</sequence>
<evidence type="ECO:0000259" key="2">
    <source>
        <dbReference type="PROSITE" id="PS50835"/>
    </source>
</evidence>
<feature type="chain" id="PRO_5043786283" evidence="1">
    <location>
        <begin position="25"/>
        <end position="84"/>
    </location>
</feature>
<dbReference type="PROSITE" id="PS50835">
    <property type="entry name" value="IG_LIKE"/>
    <property type="match status" value="1"/>
</dbReference>
<dbReference type="Pfam" id="PF07679">
    <property type="entry name" value="I-set"/>
    <property type="match status" value="1"/>
</dbReference>
<dbReference type="Gene3D" id="2.60.40.10">
    <property type="entry name" value="Immunoglobulins"/>
    <property type="match status" value="1"/>
</dbReference>
<evidence type="ECO:0000313" key="4">
    <source>
        <dbReference type="Proteomes" id="UP001054945"/>
    </source>
</evidence>
<evidence type="ECO:0000313" key="3">
    <source>
        <dbReference type="EMBL" id="GIY07534.1"/>
    </source>
</evidence>
<dbReference type="InterPro" id="IPR036179">
    <property type="entry name" value="Ig-like_dom_sf"/>
</dbReference>